<protein>
    <submittedName>
        <fullName evidence="5">FimV/HubP family polar landmark protein</fullName>
    </submittedName>
</protein>
<gene>
    <name evidence="5" type="ORF">QJT80_03615</name>
</gene>
<evidence type="ECO:0000259" key="4">
    <source>
        <dbReference type="Pfam" id="PF25800"/>
    </source>
</evidence>
<evidence type="ECO:0000259" key="3">
    <source>
        <dbReference type="Pfam" id="PF01476"/>
    </source>
</evidence>
<evidence type="ECO:0000313" key="5">
    <source>
        <dbReference type="EMBL" id="WGZ91567.1"/>
    </source>
</evidence>
<accession>A0AA95H613</accession>
<feature type="compositionally biased region" description="Polar residues" evidence="2">
    <location>
        <begin position="155"/>
        <end position="171"/>
    </location>
</feature>
<dbReference type="Gene3D" id="1.20.58.2200">
    <property type="match status" value="1"/>
</dbReference>
<feature type="compositionally biased region" description="Basic and acidic residues" evidence="2">
    <location>
        <begin position="634"/>
        <end position="646"/>
    </location>
</feature>
<feature type="compositionally biased region" description="Low complexity" evidence="2">
    <location>
        <begin position="464"/>
        <end position="479"/>
    </location>
</feature>
<dbReference type="InterPro" id="IPR057840">
    <property type="entry name" value="FimV_N"/>
</dbReference>
<dbReference type="NCBIfam" id="TIGR03504">
    <property type="entry name" value="FimV_Cterm"/>
    <property type="match status" value="1"/>
</dbReference>
<feature type="compositionally biased region" description="Polar residues" evidence="2">
    <location>
        <begin position="480"/>
        <end position="495"/>
    </location>
</feature>
<organism evidence="5">
    <name type="scientific">Candidatus Thiocaldithrix dubininis</name>
    <dbReference type="NCBI Taxonomy" id="3080823"/>
    <lineage>
        <taxon>Bacteria</taxon>
        <taxon>Pseudomonadati</taxon>
        <taxon>Pseudomonadota</taxon>
        <taxon>Gammaproteobacteria</taxon>
        <taxon>Thiotrichales</taxon>
        <taxon>Thiotrichaceae</taxon>
        <taxon>Candidatus Thiocaldithrix</taxon>
    </lineage>
</organism>
<evidence type="ECO:0000256" key="2">
    <source>
        <dbReference type="SAM" id="MobiDB-lite"/>
    </source>
</evidence>
<feature type="region of interest" description="Disordered" evidence="2">
    <location>
        <begin position="422"/>
        <end position="447"/>
    </location>
</feature>
<dbReference type="Gene3D" id="3.10.350.10">
    <property type="entry name" value="LysM domain"/>
    <property type="match status" value="1"/>
</dbReference>
<feature type="region of interest" description="Disordered" evidence="2">
    <location>
        <begin position="464"/>
        <end position="495"/>
    </location>
</feature>
<dbReference type="KEGG" id="tdu:QJT80_03615"/>
<dbReference type="EMBL" id="CP124755">
    <property type="protein sequence ID" value="WGZ91567.1"/>
    <property type="molecule type" value="Genomic_DNA"/>
</dbReference>
<reference evidence="5" key="2">
    <citation type="submission" date="2023-04" db="EMBL/GenBank/DDBJ databases">
        <authorList>
            <person name="Beletskiy A.V."/>
            <person name="Mardanov A.V."/>
            <person name="Ravin N.V."/>
        </authorList>
    </citation>
    <scope>NUCLEOTIDE SEQUENCE</scope>
    <source>
        <strain evidence="5">GKL-01</strain>
    </source>
</reference>
<dbReference type="InterPro" id="IPR038440">
    <property type="entry name" value="FimV_C_sf"/>
</dbReference>
<name>A0AA95H613_9GAMM</name>
<keyword evidence="1" id="KW-0175">Coiled coil</keyword>
<dbReference type="AlphaFoldDB" id="A0AA95H613"/>
<dbReference type="CDD" id="cd00118">
    <property type="entry name" value="LysM"/>
    <property type="match status" value="1"/>
</dbReference>
<feature type="region of interest" description="Disordered" evidence="2">
    <location>
        <begin position="145"/>
        <end position="171"/>
    </location>
</feature>
<proteinExistence type="predicted"/>
<sequence length="1032" mass="111414">MNKQALSLAVVIAGAYPAASNALGLGDIESNSHLNQPLQARIELLAASPADTNQLQVRLASPDVFKRVGVARPSFLNNLQFTPTTQGGKPVILVTSDAPIQEPFVNFLLEVSWPQGQLLKEYTVMLDPPVLMQPGNTVAGEASVRAEPKAAGTVRRTNGQRTARSTGHQEAPQTMEVGATVNANNVEANPSPAAVATRVYRVKPGDTLFKVASRVRQAGVSNEQMMMALFRANPKAFLDANINNLKEGATLKAPKASEADNISRAEARRQIRQQNADWRNYRQTLAYSGVAQQENRVVEPASAKNNTPKVSNASTKNNQARLEVLGSKDAKSVEKNNAVAAGNNAKLAELEKELNLARESLSARQTENQELKSRVSDLESMISKKNRLIALRNDQLAGLQKQLADNGIKAEPLAEINETTGEIIKPAATPPNPNTANTPEPKDLQNQVTNISDNNTVVRAENTPATPTAATPVSPATAAMQSATAPSQPPVNTTAPVVEPPKPIETPTVEPANPVAVAPIEAATASATETSEEDWLSLLTSPLALQLGAGALGLLALLYLLTRFLGKNKGNKPPKNRKVMLDDTEITDNFDNHATNFDAHSLEQELNKAENRSGYNKVSQDLFEQDGSQAWGDNTKHTDDAAHASSDEDDLITEANVYIAYGLYQQAESELKKGIERHPERLEYRHKLLECYFVANNREAFDRQAEQFASLNGANKDKLWKSISEWGRKLSPDNKLYVENADLAALAKPATVATAVAVAAVAAASVPAVAAAATPDFADEFDFDLDSLLADTAPEKIKADIAATPVQDNKTLNSVAQPASTSTELDDLNSLDFDNLDLDKLLQEEINVASPIVSQETFVKKPEPVKDTTPVLPEIELPATTKVDSLLDDGLLDFSMDMLDGDKPAPTAAISQPVEPKVEAATAKAVPHVANLNLHLDNNSVNRILPKDTFYAPPAADDKDWLGDIDDALSFLDFPDEEIDLHEAHISTKLDLARAYLDMGDIEGARSTLEEVMVEGNDDQRREAENLLHQTG</sequence>
<feature type="coiled-coil region" evidence="1">
    <location>
        <begin position="340"/>
        <end position="388"/>
    </location>
</feature>
<dbReference type="InterPro" id="IPR020012">
    <property type="entry name" value="LysM_FimV"/>
</dbReference>
<dbReference type="InterPro" id="IPR036779">
    <property type="entry name" value="LysM_dom_sf"/>
</dbReference>
<feature type="domain" description="LysM" evidence="3">
    <location>
        <begin position="200"/>
        <end position="226"/>
    </location>
</feature>
<evidence type="ECO:0000256" key="1">
    <source>
        <dbReference type="SAM" id="Coils"/>
    </source>
</evidence>
<dbReference type="InterPro" id="IPR020011">
    <property type="entry name" value="FimV_C"/>
</dbReference>
<dbReference type="Proteomes" id="UP001300672">
    <property type="component" value="Chromosome"/>
</dbReference>
<dbReference type="Pfam" id="PF01476">
    <property type="entry name" value="LysM"/>
    <property type="match status" value="1"/>
</dbReference>
<dbReference type="Pfam" id="PF25800">
    <property type="entry name" value="FimV_N"/>
    <property type="match status" value="1"/>
</dbReference>
<dbReference type="NCBIfam" id="TIGR03505">
    <property type="entry name" value="FimV_core"/>
    <property type="match status" value="1"/>
</dbReference>
<reference evidence="5" key="1">
    <citation type="journal article" date="2023" name="Int. J. Mol. Sci.">
        <title>Metagenomics Revealed a New Genus 'Candidatus Thiocaldithrix dubininis' gen. nov., sp. nov. and a New Species 'Candidatus Thiothrix putei' sp. nov. in the Family Thiotrichaceae, Some Members of Which Have Traits of Both Na+- and H+-Motive Energetics.</title>
        <authorList>
            <person name="Ravin N.V."/>
            <person name="Muntyan M.S."/>
            <person name="Smolyakov D.D."/>
            <person name="Rudenko T.S."/>
            <person name="Beletsky A.V."/>
            <person name="Mardanov A.V."/>
            <person name="Grabovich M.Y."/>
        </authorList>
    </citation>
    <scope>NUCLEOTIDE SEQUENCE</scope>
    <source>
        <strain evidence="5">GKL-01</strain>
    </source>
</reference>
<feature type="region of interest" description="Disordered" evidence="2">
    <location>
        <begin position="627"/>
        <end position="647"/>
    </location>
</feature>
<feature type="domain" description="FimV N-terminal" evidence="4">
    <location>
        <begin position="23"/>
        <end position="129"/>
    </location>
</feature>
<dbReference type="InterPro" id="IPR018392">
    <property type="entry name" value="LysM"/>
</dbReference>